<proteinExistence type="predicted"/>
<feature type="region of interest" description="Disordered" evidence="1">
    <location>
        <begin position="1"/>
        <end position="84"/>
    </location>
</feature>
<gene>
    <name evidence="2" type="ORF">RRG08_017104</name>
</gene>
<reference evidence="2" key="1">
    <citation type="journal article" date="2023" name="G3 (Bethesda)">
        <title>A reference genome for the long-term kleptoplast-retaining sea slug Elysia crispata morphotype clarki.</title>
        <authorList>
            <person name="Eastman K.E."/>
            <person name="Pendleton A.L."/>
            <person name="Shaikh M.A."/>
            <person name="Suttiyut T."/>
            <person name="Ogas R."/>
            <person name="Tomko P."/>
            <person name="Gavelis G."/>
            <person name="Widhalm J.R."/>
            <person name="Wisecaver J.H."/>
        </authorList>
    </citation>
    <scope>NUCLEOTIDE SEQUENCE</scope>
    <source>
        <strain evidence="2">ECLA1</strain>
    </source>
</reference>
<feature type="compositionally biased region" description="Basic and acidic residues" evidence="1">
    <location>
        <begin position="37"/>
        <end position="46"/>
    </location>
</feature>
<evidence type="ECO:0000256" key="1">
    <source>
        <dbReference type="SAM" id="MobiDB-lite"/>
    </source>
</evidence>
<evidence type="ECO:0000313" key="3">
    <source>
        <dbReference type="Proteomes" id="UP001283361"/>
    </source>
</evidence>
<sequence>MNGTLCRRRGTARETRLNNGAIFRSPFRPQPTPRKSALRDSPKEAPGKPSAVKTGESSNPTKENQAFAKPLNINTALHSDSGLD</sequence>
<feature type="compositionally biased region" description="Polar residues" evidence="1">
    <location>
        <begin position="55"/>
        <end position="64"/>
    </location>
</feature>
<dbReference type="AlphaFoldDB" id="A0AAE0ZNR4"/>
<keyword evidence="3" id="KW-1185">Reference proteome</keyword>
<dbReference type="EMBL" id="JAWDGP010003618">
    <property type="protein sequence ID" value="KAK3772567.1"/>
    <property type="molecule type" value="Genomic_DNA"/>
</dbReference>
<organism evidence="2 3">
    <name type="scientific">Elysia crispata</name>
    <name type="common">lettuce slug</name>
    <dbReference type="NCBI Taxonomy" id="231223"/>
    <lineage>
        <taxon>Eukaryota</taxon>
        <taxon>Metazoa</taxon>
        <taxon>Spiralia</taxon>
        <taxon>Lophotrochozoa</taxon>
        <taxon>Mollusca</taxon>
        <taxon>Gastropoda</taxon>
        <taxon>Heterobranchia</taxon>
        <taxon>Euthyneura</taxon>
        <taxon>Panpulmonata</taxon>
        <taxon>Sacoglossa</taxon>
        <taxon>Placobranchoidea</taxon>
        <taxon>Plakobranchidae</taxon>
        <taxon>Elysia</taxon>
    </lineage>
</organism>
<comment type="caution">
    <text evidence="2">The sequence shown here is derived from an EMBL/GenBank/DDBJ whole genome shotgun (WGS) entry which is preliminary data.</text>
</comment>
<protein>
    <submittedName>
        <fullName evidence="2">Uncharacterized protein</fullName>
    </submittedName>
</protein>
<accession>A0AAE0ZNR4</accession>
<feature type="compositionally biased region" description="Basic residues" evidence="1">
    <location>
        <begin position="1"/>
        <end position="10"/>
    </location>
</feature>
<dbReference type="Proteomes" id="UP001283361">
    <property type="component" value="Unassembled WGS sequence"/>
</dbReference>
<name>A0AAE0ZNR4_9GAST</name>
<evidence type="ECO:0000313" key="2">
    <source>
        <dbReference type="EMBL" id="KAK3772567.1"/>
    </source>
</evidence>